<sequence length="124" mass="14041">MQRLDAEAEDDLLLRRWNRLRMYVRCGLYAHHSGYIRLYVKAGLAIARRDIRPAREVHLRVLQTLLSTGQDEALPWSWRNACLDHLDLPVANLTPLLAVDDPVALRAIEAGVQRARDGLPALPG</sequence>
<protein>
    <submittedName>
        <fullName evidence="1">Uncharacterized protein</fullName>
    </submittedName>
</protein>
<name>A0ABU8WIC8_9BURK</name>
<proteinExistence type="predicted"/>
<organism evidence="1 2">
    <name type="scientific">Variovorax rhizosphaerae</name>
    <dbReference type="NCBI Taxonomy" id="1836200"/>
    <lineage>
        <taxon>Bacteria</taxon>
        <taxon>Pseudomonadati</taxon>
        <taxon>Pseudomonadota</taxon>
        <taxon>Betaproteobacteria</taxon>
        <taxon>Burkholderiales</taxon>
        <taxon>Comamonadaceae</taxon>
        <taxon>Variovorax</taxon>
    </lineage>
</organism>
<evidence type="ECO:0000313" key="1">
    <source>
        <dbReference type="EMBL" id="MEJ8847270.1"/>
    </source>
</evidence>
<dbReference type="Proteomes" id="UP001385892">
    <property type="component" value="Unassembled WGS sequence"/>
</dbReference>
<dbReference type="EMBL" id="JBBKZT010000004">
    <property type="protein sequence ID" value="MEJ8847270.1"/>
    <property type="molecule type" value="Genomic_DNA"/>
</dbReference>
<evidence type="ECO:0000313" key="2">
    <source>
        <dbReference type="Proteomes" id="UP001385892"/>
    </source>
</evidence>
<reference evidence="1 2" key="1">
    <citation type="submission" date="2024-03" db="EMBL/GenBank/DDBJ databases">
        <title>Novel species of the genus Variovorax.</title>
        <authorList>
            <person name="Liu Q."/>
            <person name="Xin Y.-H."/>
        </authorList>
    </citation>
    <scope>NUCLEOTIDE SEQUENCE [LARGE SCALE GENOMIC DNA]</scope>
    <source>
        <strain evidence="1 2">KACC 18900</strain>
    </source>
</reference>
<accession>A0ABU8WIC8</accession>
<dbReference type="RefSeq" id="WP_340342410.1">
    <property type="nucleotide sequence ID" value="NZ_JBBKZT010000004.1"/>
</dbReference>
<keyword evidence="2" id="KW-1185">Reference proteome</keyword>
<comment type="caution">
    <text evidence="1">The sequence shown here is derived from an EMBL/GenBank/DDBJ whole genome shotgun (WGS) entry which is preliminary data.</text>
</comment>
<gene>
    <name evidence="1" type="ORF">WKW82_11450</name>
</gene>